<organism evidence="3 4">
    <name type="scientific">Entotheonella factor</name>
    <dbReference type="NCBI Taxonomy" id="1429438"/>
    <lineage>
        <taxon>Bacteria</taxon>
        <taxon>Pseudomonadati</taxon>
        <taxon>Nitrospinota/Tectimicrobiota group</taxon>
        <taxon>Candidatus Tectimicrobiota</taxon>
        <taxon>Candidatus Entotheonellia</taxon>
        <taxon>Candidatus Entotheonellales</taxon>
        <taxon>Candidatus Entotheonellaceae</taxon>
        <taxon>Candidatus Entotheonella</taxon>
    </lineage>
</organism>
<comment type="caution">
    <text evidence="3">The sequence shown here is derived from an EMBL/GenBank/DDBJ whole genome shotgun (WGS) entry which is preliminary data.</text>
</comment>
<evidence type="ECO:0000313" key="3">
    <source>
        <dbReference type="EMBL" id="ETW95281.1"/>
    </source>
</evidence>
<evidence type="ECO:0000256" key="1">
    <source>
        <dbReference type="ARBA" id="ARBA00022679"/>
    </source>
</evidence>
<accession>W4LDB8</accession>
<sequence>LPLIYHSEEQLRGDAGYHCGGQAATTRMAQRIGLSADDHLLDIGCGAGGPARHMAEMFGCTVTGLDREFDRLLMASVRTRFMGLQRKVDFRHGDATQIPFNNRTFNVVWSQGTLPFAGHLKTIFQECFRVLDLHGTLALQAPFFTDRHSPADDHAHPDYLKIWPRNYLSTTLQELKNCGFQQIEASWMEESEAYYREAFPEAAAWFRDRKYGSFMIIAKRKTL</sequence>
<evidence type="ECO:0000313" key="4">
    <source>
        <dbReference type="Proteomes" id="UP000019141"/>
    </source>
</evidence>
<dbReference type="AlphaFoldDB" id="W4LDB8"/>
<reference evidence="3 4" key="1">
    <citation type="journal article" date="2014" name="Nature">
        <title>An environmental bacterial taxon with a large and distinct metabolic repertoire.</title>
        <authorList>
            <person name="Wilson M.C."/>
            <person name="Mori T."/>
            <person name="Ruckert C."/>
            <person name="Uria A.R."/>
            <person name="Helf M.J."/>
            <person name="Takada K."/>
            <person name="Gernert C."/>
            <person name="Steffens U.A."/>
            <person name="Heycke N."/>
            <person name="Schmitt S."/>
            <person name="Rinke C."/>
            <person name="Helfrich E.J."/>
            <person name="Brachmann A.O."/>
            <person name="Gurgui C."/>
            <person name="Wakimoto T."/>
            <person name="Kracht M."/>
            <person name="Crusemann M."/>
            <person name="Hentschel U."/>
            <person name="Abe I."/>
            <person name="Matsunaga S."/>
            <person name="Kalinowski J."/>
            <person name="Takeyama H."/>
            <person name="Piel J."/>
        </authorList>
    </citation>
    <scope>NUCLEOTIDE SEQUENCE [LARGE SCALE GENOMIC DNA]</scope>
    <source>
        <strain evidence="4">TSY1</strain>
    </source>
</reference>
<gene>
    <name evidence="3" type="ORF">ETSY1_31310</name>
</gene>
<name>W4LDB8_ENTF1</name>
<dbReference type="Pfam" id="PF08241">
    <property type="entry name" value="Methyltransf_11"/>
    <property type="match status" value="1"/>
</dbReference>
<dbReference type="SUPFAM" id="SSF53335">
    <property type="entry name" value="S-adenosyl-L-methionine-dependent methyltransferases"/>
    <property type="match status" value="1"/>
</dbReference>
<feature type="non-terminal residue" evidence="3">
    <location>
        <position position="1"/>
    </location>
</feature>
<dbReference type="HOGENOM" id="CLU_1242363_0_0_7"/>
<dbReference type="InterPro" id="IPR029063">
    <property type="entry name" value="SAM-dependent_MTases_sf"/>
</dbReference>
<dbReference type="PANTHER" id="PTHR44068:SF11">
    <property type="entry name" value="GERANYL DIPHOSPHATE 2-C-METHYLTRANSFERASE"/>
    <property type="match status" value="1"/>
</dbReference>
<keyword evidence="4" id="KW-1185">Reference proteome</keyword>
<dbReference type="Gene3D" id="3.40.50.150">
    <property type="entry name" value="Vaccinia Virus protein VP39"/>
    <property type="match status" value="1"/>
</dbReference>
<dbReference type="InterPro" id="IPR013216">
    <property type="entry name" value="Methyltransf_11"/>
</dbReference>
<dbReference type="CDD" id="cd02440">
    <property type="entry name" value="AdoMet_MTases"/>
    <property type="match status" value="1"/>
</dbReference>
<dbReference type="Proteomes" id="UP000019141">
    <property type="component" value="Unassembled WGS sequence"/>
</dbReference>
<dbReference type="GO" id="GO:0008757">
    <property type="term" value="F:S-adenosylmethionine-dependent methyltransferase activity"/>
    <property type="evidence" value="ECO:0007669"/>
    <property type="project" value="InterPro"/>
</dbReference>
<dbReference type="EMBL" id="AZHW01000936">
    <property type="protein sequence ID" value="ETW95281.1"/>
    <property type="molecule type" value="Genomic_DNA"/>
</dbReference>
<dbReference type="PANTHER" id="PTHR44068">
    <property type="entry name" value="ZGC:194242"/>
    <property type="match status" value="1"/>
</dbReference>
<protein>
    <recommendedName>
        <fullName evidence="2">Methyltransferase type 11 domain-containing protein</fullName>
    </recommendedName>
</protein>
<keyword evidence="1" id="KW-0808">Transferase</keyword>
<feature type="domain" description="Methyltransferase type 11" evidence="2">
    <location>
        <begin position="41"/>
        <end position="138"/>
    </location>
</feature>
<evidence type="ECO:0000259" key="2">
    <source>
        <dbReference type="Pfam" id="PF08241"/>
    </source>
</evidence>
<proteinExistence type="predicted"/>
<dbReference type="InterPro" id="IPR050447">
    <property type="entry name" value="Erg6_SMT_methyltransf"/>
</dbReference>